<feature type="compositionally biased region" description="Polar residues" evidence="1">
    <location>
        <begin position="122"/>
        <end position="149"/>
    </location>
</feature>
<evidence type="ECO:0000256" key="1">
    <source>
        <dbReference type="SAM" id="MobiDB-lite"/>
    </source>
</evidence>
<feature type="compositionally biased region" description="Basic and acidic residues" evidence="1">
    <location>
        <begin position="110"/>
        <end position="121"/>
    </location>
</feature>
<accession>A0A5N6XLD3</accession>
<protein>
    <submittedName>
        <fullName evidence="2">Uncharacterized protein</fullName>
    </submittedName>
</protein>
<name>A0A5N6XLD3_9EURO</name>
<organism evidence="2">
    <name type="scientific">Aspergillus arachidicola</name>
    <dbReference type="NCBI Taxonomy" id="656916"/>
    <lineage>
        <taxon>Eukaryota</taxon>
        <taxon>Fungi</taxon>
        <taxon>Dikarya</taxon>
        <taxon>Ascomycota</taxon>
        <taxon>Pezizomycotina</taxon>
        <taxon>Eurotiomycetes</taxon>
        <taxon>Eurotiomycetidae</taxon>
        <taxon>Eurotiales</taxon>
        <taxon>Aspergillaceae</taxon>
        <taxon>Aspergillus</taxon>
        <taxon>Aspergillus subgen. Circumdati</taxon>
    </lineage>
</organism>
<feature type="compositionally biased region" description="Polar residues" evidence="1">
    <location>
        <begin position="23"/>
        <end position="39"/>
    </location>
</feature>
<dbReference type="EMBL" id="ML737524">
    <property type="protein sequence ID" value="KAE8334097.1"/>
    <property type="molecule type" value="Genomic_DNA"/>
</dbReference>
<gene>
    <name evidence="2" type="ORF">BDV24DRAFT_170626</name>
</gene>
<feature type="compositionally biased region" description="Basic and acidic residues" evidence="1">
    <location>
        <begin position="80"/>
        <end position="93"/>
    </location>
</feature>
<evidence type="ECO:0000313" key="2">
    <source>
        <dbReference type="EMBL" id="KAE8334097.1"/>
    </source>
</evidence>
<dbReference type="AlphaFoldDB" id="A0A5N6XLD3"/>
<dbReference type="Proteomes" id="UP000325558">
    <property type="component" value="Unassembled WGS sequence"/>
</dbReference>
<proteinExistence type="predicted"/>
<sequence>MHWTDEHSWEILAQDTTALYHSTKNLEETTGPTVQQNKKPPQVSEEIHPYAEQTLSRIDHGGFKALEGDALYPYPTLESPARETRDFMREPTKESALVNQQKGVVVSHCESSDQRANDRSNTKTGHTSPKNYNDHTVPSKGSRNDITSQ</sequence>
<feature type="region of interest" description="Disordered" evidence="1">
    <location>
        <begin position="74"/>
        <end position="149"/>
    </location>
</feature>
<feature type="region of interest" description="Disordered" evidence="1">
    <location>
        <begin position="23"/>
        <end position="44"/>
    </location>
</feature>
<reference evidence="2" key="1">
    <citation type="submission" date="2019-04" db="EMBL/GenBank/DDBJ databases">
        <title>Friends and foes A comparative genomics study of 23 Aspergillus species from section Flavi.</title>
        <authorList>
            <consortium name="DOE Joint Genome Institute"/>
            <person name="Kjaerbolling I."/>
            <person name="Vesth T."/>
            <person name="Frisvad J.C."/>
            <person name="Nybo J.L."/>
            <person name="Theobald S."/>
            <person name="Kildgaard S."/>
            <person name="Isbrandt T."/>
            <person name="Kuo A."/>
            <person name="Sato A."/>
            <person name="Lyhne E.K."/>
            <person name="Kogle M.E."/>
            <person name="Wiebenga A."/>
            <person name="Kun R.S."/>
            <person name="Lubbers R.J."/>
            <person name="Makela M.R."/>
            <person name="Barry K."/>
            <person name="Chovatia M."/>
            <person name="Clum A."/>
            <person name="Daum C."/>
            <person name="Haridas S."/>
            <person name="He G."/>
            <person name="LaButti K."/>
            <person name="Lipzen A."/>
            <person name="Mondo S."/>
            <person name="Riley R."/>
            <person name="Salamov A."/>
            <person name="Simmons B.A."/>
            <person name="Magnuson J.K."/>
            <person name="Henrissat B."/>
            <person name="Mortensen U.H."/>
            <person name="Larsen T.O."/>
            <person name="Devries R.P."/>
            <person name="Grigoriev I.V."/>
            <person name="Machida M."/>
            <person name="Baker S.E."/>
            <person name="Andersen M.R."/>
        </authorList>
    </citation>
    <scope>NUCLEOTIDE SEQUENCE</scope>
    <source>
        <strain evidence="2">CBS 117612</strain>
    </source>
</reference>